<comment type="caution">
    <text evidence="1">The sequence shown here is derived from an EMBL/GenBank/DDBJ whole genome shotgun (WGS) entry which is preliminary data.</text>
</comment>
<reference evidence="1 2" key="1">
    <citation type="submission" date="2015-03" db="EMBL/GenBank/DDBJ databases">
        <authorList>
            <person name="Regsiter A."/>
            <person name="william w."/>
        </authorList>
    </citation>
    <scope>NUCLEOTIDE SEQUENCE [LARGE SCALE GENOMIC DNA]</scope>
    <source>
        <strain evidence="1 2">CB1</strain>
    </source>
</reference>
<keyword evidence="2" id="KW-1185">Reference proteome</keyword>
<dbReference type="EMBL" id="CTRI01000028">
    <property type="protein sequence ID" value="CQR36777.1"/>
    <property type="molecule type" value="Genomic_DNA"/>
</dbReference>
<dbReference type="Proteomes" id="UP000078599">
    <property type="component" value="Unassembled WGS sequence"/>
</dbReference>
<gene>
    <name evidence="1" type="ORF">THICB1_60003</name>
</gene>
<protein>
    <submittedName>
        <fullName evidence="1">Uncharacterized protein</fullName>
    </submittedName>
</protein>
<organism evidence="1 2">
    <name type="scientific">Thiomonas arsenitoxydans (strain DSM 22701 / CIP 110005 / 3As)</name>
    <dbReference type="NCBI Taxonomy" id="426114"/>
    <lineage>
        <taxon>Bacteria</taxon>
        <taxon>Pseudomonadati</taxon>
        <taxon>Pseudomonadota</taxon>
        <taxon>Betaproteobacteria</taxon>
        <taxon>Burkholderiales</taxon>
        <taxon>Thiomonas</taxon>
    </lineage>
</organism>
<sequence length="51" mass="5652">MLYVAVWFLLYGQLESATGAFMHWLTGAMGLRQPVISTARSAFSPSKCPRC</sequence>
<proteinExistence type="predicted"/>
<name>A0ABP1Z7H3_THIA3</name>
<evidence type="ECO:0000313" key="2">
    <source>
        <dbReference type="Proteomes" id="UP000078599"/>
    </source>
</evidence>
<evidence type="ECO:0000313" key="1">
    <source>
        <dbReference type="EMBL" id="CQR36777.1"/>
    </source>
</evidence>
<accession>A0ABP1Z7H3</accession>